<dbReference type="EMBL" id="BART01005799">
    <property type="protein sequence ID" value="GAG54123.1"/>
    <property type="molecule type" value="Genomic_DNA"/>
</dbReference>
<accession>X0Z0V8</accession>
<organism evidence="1">
    <name type="scientific">marine sediment metagenome</name>
    <dbReference type="NCBI Taxonomy" id="412755"/>
    <lineage>
        <taxon>unclassified sequences</taxon>
        <taxon>metagenomes</taxon>
        <taxon>ecological metagenomes</taxon>
    </lineage>
</organism>
<name>X0Z0V8_9ZZZZ</name>
<protein>
    <submittedName>
        <fullName evidence="1">Uncharacterized protein</fullName>
    </submittedName>
</protein>
<dbReference type="AlphaFoldDB" id="X0Z0V8"/>
<gene>
    <name evidence="1" type="ORF">S01H4_13139</name>
</gene>
<reference evidence="1" key="1">
    <citation type="journal article" date="2014" name="Front. Microbiol.">
        <title>High frequency of phylogenetically diverse reductive dehalogenase-homologous genes in deep subseafloor sedimentary metagenomes.</title>
        <authorList>
            <person name="Kawai M."/>
            <person name="Futagami T."/>
            <person name="Toyoda A."/>
            <person name="Takaki Y."/>
            <person name="Nishi S."/>
            <person name="Hori S."/>
            <person name="Arai W."/>
            <person name="Tsubouchi T."/>
            <person name="Morono Y."/>
            <person name="Uchiyama I."/>
            <person name="Ito T."/>
            <person name="Fujiyama A."/>
            <person name="Inagaki F."/>
            <person name="Takami H."/>
        </authorList>
    </citation>
    <scope>NUCLEOTIDE SEQUENCE</scope>
    <source>
        <strain evidence="1">Expedition CK06-06</strain>
    </source>
</reference>
<evidence type="ECO:0000313" key="1">
    <source>
        <dbReference type="EMBL" id="GAG54123.1"/>
    </source>
</evidence>
<sequence length="51" mass="5910">MQIITDAEIYKRKTATPVIEKMIIRLISKIRTTIAIIAVNSKEFLFILITF</sequence>
<comment type="caution">
    <text evidence="1">The sequence shown here is derived from an EMBL/GenBank/DDBJ whole genome shotgun (WGS) entry which is preliminary data.</text>
</comment>
<proteinExistence type="predicted"/>